<dbReference type="AlphaFoldDB" id="A0A1I0YH14"/>
<evidence type="ECO:0008006" key="4">
    <source>
        <dbReference type="Google" id="ProtNLM"/>
    </source>
</evidence>
<evidence type="ECO:0000256" key="1">
    <source>
        <dbReference type="SAM" id="Phobius"/>
    </source>
</evidence>
<dbReference type="STRING" id="237018.SAMN04489723_104333"/>
<name>A0A1I0YH14_9BACT</name>
<dbReference type="OrthoDB" id="835661at2"/>
<dbReference type="RefSeq" id="WP_092895904.1">
    <property type="nucleotide sequence ID" value="NZ_FOKK01000004.1"/>
</dbReference>
<sequence>MRVKNAVALVSLLFLMIKTGIVLGQEEQVFPDSISFADFLKVQGKIPGLQFRLVDYSNEVSSDSVFNSLVKAGFVGDFASALTLKDSINNTYSRDLHIQYLIYSDPNTFEATQEYVSNLLRNGDIEPTVPGNANGKDLISLASRNKYSPFLKGTYTYFSEVKIFAVSLVIILFFVFAFSMILFMLIFKARRNQKEKLLVLYDEQIVAPLSEILFEKTLEELESLSDEELNGYFPAKQLKKPFYVQVLVERVLALNKTMKGDFKLKLKALYKRLDLDKFSIKKLKTSKWDTIVTGLVEINEMDLTEAIYAVKQHINSPNFYVRSQAVATILTLSDSVDLSFLRDQTFPLSRWQQMNYLRIIKFLHTTRDLHIETLFDSKNQSIRLFGYKLVRVIGRVDLLAILEEKSSAVSEDEKIEIIKTFEYLGVPAHTELINGSLKSENIALVSIAAKAAGAIGDATSTKIICELLTKEPEFRLKMVLLTSLQDLDETVYNQFVSENDDKEVKRINMHLSDSLLQDV</sequence>
<dbReference type="Proteomes" id="UP000198790">
    <property type="component" value="Unassembled WGS sequence"/>
</dbReference>
<dbReference type="SUPFAM" id="SSF48371">
    <property type="entry name" value="ARM repeat"/>
    <property type="match status" value="1"/>
</dbReference>
<dbReference type="InterPro" id="IPR016024">
    <property type="entry name" value="ARM-type_fold"/>
</dbReference>
<accession>A0A1I0YH14</accession>
<dbReference type="EMBL" id="FOKK01000004">
    <property type="protein sequence ID" value="SFB12624.1"/>
    <property type="molecule type" value="Genomic_DNA"/>
</dbReference>
<evidence type="ECO:0000313" key="3">
    <source>
        <dbReference type="Proteomes" id="UP000198790"/>
    </source>
</evidence>
<feature type="transmembrane region" description="Helical" evidence="1">
    <location>
        <begin position="163"/>
        <end position="187"/>
    </location>
</feature>
<organism evidence="2 3">
    <name type="scientific">Algoriphagus aquimarinus</name>
    <dbReference type="NCBI Taxonomy" id="237018"/>
    <lineage>
        <taxon>Bacteria</taxon>
        <taxon>Pseudomonadati</taxon>
        <taxon>Bacteroidota</taxon>
        <taxon>Cytophagia</taxon>
        <taxon>Cytophagales</taxon>
        <taxon>Cyclobacteriaceae</taxon>
        <taxon>Algoriphagus</taxon>
    </lineage>
</organism>
<gene>
    <name evidence="2" type="ORF">SAMN04489723_104333</name>
</gene>
<keyword evidence="1" id="KW-0812">Transmembrane</keyword>
<evidence type="ECO:0000313" key="2">
    <source>
        <dbReference type="EMBL" id="SFB12624.1"/>
    </source>
</evidence>
<proteinExistence type="predicted"/>
<keyword evidence="1" id="KW-0472">Membrane</keyword>
<keyword evidence="1" id="KW-1133">Transmembrane helix</keyword>
<protein>
    <recommendedName>
        <fullName evidence="4">HEAT repeat domain-containing protein</fullName>
    </recommendedName>
</protein>
<keyword evidence="3" id="KW-1185">Reference proteome</keyword>
<reference evidence="2 3" key="1">
    <citation type="submission" date="2016-10" db="EMBL/GenBank/DDBJ databases">
        <authorList>
            <person name="de Groot N.N."/>
        </authorList>
    </citation>
    <scope>NUCLEOTIDE SEQUENCE [LARGE SCALE GENOMIC DNA]</scope>
    <source>
        <strain evidence="2 3">DSM 23399</strain>
    </source>
</reference>